<evidence type="ECO:0000256" key="10">
    <source>
        <dbReference type="ARBA" id="ARBA00034478"/>
    </source>
</evidence>
<comment type="cofactor">
    <cofactor evidence="1 12">
        <name>FAD</name>
        <dbReference type="ChEBI" id="CHEBI:57692"/>
    </cofactor>
</comment>
<evidence type="ECO:0000256" key="5">
    <source>
        <dbReference type="ARBA" id="ARBA00022630"/>
    </source>
</evidence>
<gene>
    <name evidence="13" type="ORF">AA15669_1831</name>
</gene>
<proteinExistence type="inferred from homology"/>
<comment type="similarity">
    <text evidence="3 12">Belongs to the methylenetetrahydrofolate reductase family.</text>
</comment>
<dbReference type="SUPFAM" id="SSF51730">
    <property type="entry name" value="FAD-linked oxidoreductase"/>
    <property type="match status" value="1"/>
</dbReference>
<evidence type="ECO:0000256" key="6">
    <source>
        <dbReference type="ARBA" id="ARBA00022827"/>
    </source>
</evidence>
<evidence type="ECO:0000256" key="8">
    <source>
        <dbReference type="ARBA" id="ARBA00023027"/>
    </source>
</evidence>
<dbReference type="PANTHER" id="PTHR45754">
    <property type="entry name" value="METHYLENETETRAHYDROFOLATE REDUCTASE"/>
    <property type="match status" value="1"/>
</dbReference>
<keyword evidence="6 12" id="KW-0274">FAD</keyword>
<dbReference type="Proteomes" id="UP001062901">
    <property type="component" value="Unassembled WGS sequence"/>
</dbReference>
<dbReference type="CDD" id="cd00537">
    <property type="entry name" value="MTHFR"/>
    <property type="match status" value="1"/>
</dbReference>
<evidence type="ECO:0000313" key="13">
    <source>
        <dbReference type="EMBL" id="GBQ08599.1"/>
    </source>
</evidence>
<keyword evidence="7 12" id="KW-0560">Oxidoreductase</keyword>
<evidence type="ECO:0000256" key="4">
    <source>
        <dbReference type="ARBA" id="ARBA00022605"/>
    </source>
</evidence>
<dbReference type="NCBIfam" id="TIGR00676">
    <property type="entry name" value="fadh2"/>
    <property type="match status" value="1"/>
</dbReference>
<dbReference type="InterPro" id="IPR029041">
    <property type="entry name" value="FAD-linked_oxidoreductase-like"/>
</dbReference>
<comment type="pathway">
    <text evidence="10">Amino-acid biosynthesis; L-methionine biosynthesis via de novo pathway.</text>
</comment>
<evidence type="ECO:0000256" key="7">
    <source>
        <dbReference type="ARBA" id="ARBA00023002"/>
    </source>
</evidence>
<evidence type="ECO:0000313" key="14">
    <source>
        <dbReference type="Proteomes" id="UP001062901"/>
    </source>
</evidence>
<comment type="catalytic activity">
    <reaction evidence="11">
        <text>(6S)-5-methyl-5,6,7,8-tetrahydrofolate + NAD(+) = (6R)-5,10-methylene-5,6,7,8-tetrahydrofolate + NADH + H(+)</text>
        <dbReference type="Rhea" id="RHEA:19821"/>
        <dbReference type="ChEBI" id="CHEBI:15378"/>
        <dbReference type="ChEBI" id="CHEBI:15636"/>
        <dbReference type="ChEBI" id="CHEBI:18608"/>
        <dbReference type="ChEBI" id="CHEBI:57540"/>
        <dbReference type="ChEBI" id="CHEBI:57945"/>
        <dbReference type="EC" id="1.5.1.54"/>
    </reaction>
    <physiologicalReaction direction="right-to-left" evidence="11">
        <dbReference type="Rhea" id="RHEA:19823"/>
    </physiologicalReaction>
</comment>
<evidence type="ECO:0000256" key="2">
    <source>
        <dbReference type="ARBA" id="ARBA00004777"/>
    </source>
</evidence>
<protein>
    <recommendedName>
        <fullName evidence="12">Methylenetetrahydrofolate reductase</fullName>
        <ecNumber evidence="12">1.5.1.54</ecNumber>
    </recommendedName>
</protein>
<keyword evidence="14" id="KW-1185">Reference proteome</keyword>
<keyword evidence="9" id="KW-0486">Methionine biosynthesis</keyword>
<reference evidence="13" key="1">
    <citation type="submission" date="2013-04" db="EMBL/GenBank/DDBJ databases">
        <title>The genome sequencing project of 58 acetic acid bacteria.</title>
        <authorList>
            <person name="Okamoto-Kainuma A."/>
            <person name="Ishikawa M."/>
            <person name="Umino S."/>
            <person name="Koizumi Y."/>
            <person name="Shiwa Y."/>
            <person name="Yoshikawa H."/>
            <person name="Matsutani M."/>
            <person name="Matsushita K."/>
        </authorList>
    </citation>
    <scope>NUCLEOTIDE SEQUENCE</scope>
    <source>
        <strain evidence="13">DSM 15669</strain>
    </source>
</reference>
<organism evidence="13 14">
    <name type="scientific">Saccharibacter floricola DSM 15669</name>
    <dbReference type="NCBI Taxonomy" id="1123227"/>
    <lineage>
        <taxon>Bacteria</taxon>
        <taxon>Pseudomonadati</taxon>
        <taxon>Pseudomonadota</taxon>
        <taxon>Alphaproteobacteria</taxon>
        <taxon>Acetobacterales</taxon>
        <taxon>Acetobacteraceae</taxon>
        <taxon>Saccharibacter</taxon>
    </lineage>
</organism>
<keyword evidence="4" id="KW-0028">Amino-acid biosynthesis</keyword>
<keyword evidence="8" id="KW-0520">NAD</keyword>
<evidence type="ECO:0000256" key="12">
    <source>
        <dbReference type="RuleBase" id="RU003862"/>
    </source>
</evidence>
<evidence type="ECO:0000256" key="3">
    <source>
        <dbReference type="ARBA" id="ARBA00006743"/>
    </source>
</evidence>
<name>A0ABQ0P111_9PROT</name>
<comment type="caution">
    <text evidence="13">The sequence shown here is derived from an EMBL/GenBank/DDBJ whole genome shotgun (WGS) entry which is preliminary data.</text>
</comment>
<keyword evidence="5 12" id="KW-0285">Flavoprotein</keyword>
<accession>A0ABQ0P111</accession>
<dbReference type="InterPro" id="IPR003171">
    <property type="entry name" value="Mehydrof_redctse-like"/>
</dbReference>
<dbReference type="PANTHER" id="PTHR45754:SF3">
    <property type="entry name" value="METHYLENETETRAHYDROFOLATE REDUCTASE (NADPH)"/>
    <property type="match status" value="1"/>
</dbReference>
<dbReference type="EC" id="1.5.1.54" evidence="12"/>
<comment type="pathway">
    <text evidence="2 12">One-carbon metabolism; tetrahydrofolate interconversion.</text>
</comment>
<evidence type="ECO:0000256" key="11">
    <source>
        <dbReference type="ARBA" id="ARBA00048628"/>
    </source>
</evidence>
<dbReference type="EMBL" id="BAQD01000124">
    <property type="protein sequence ID" value="GBQ08599.1"/>
    <property type="molecule type" value="Genomic_DNA"/>
</dbReference>
<sequence length="283" mass="30966">MPKISFEFFPAKTEKGAAKLLQTAQTLAGLDPKFMSVTYGAGGSTQERTLKTLRDMVGLVSVPMAGHLTCVDASKGEVDDVARAYWDSGVRHIVALRGDPRPVEGKSRSFEPHPQGYRNAAELVAGLKKIAPFEISVAAYPETHPEAQSPEADLDNLKRKFDAGADRAITQFFFQADRFLRFRDRLAAHNMTKPVVPGILPLSNPAQAWGFAEMCGASVPQDLRHLFAGLEDDVAVRTHLAAVMTDRMCQKLLDEGVDHFHFYTLNQSATCAAVSRLLGHFPG</sequence>
<evidence type="ECO:0000256" key="9">
    <source>
        <dbReference type="ARBA" id="ARBA00023167"/>
    </source>
</evidence>
<evidence type="ECO:0000256" key="1">
    <source>
        <dbReference type="ARBA" id="ARBA00001974"/>
    </source>
</evidence>
<dbReference type="InterPro" id="IPR004620">
    <property type="entry name" value="MTHF_reductase_bac"/>
</dbReference>
<dbReference type="Gene3D" id="3.20.20.220">
    <property type="match status" value="1"/>
</dbReference>
<dbReference type="RefSeq" id="WP_018980115.1">
    <property type="nucleotide sequence ID" value="NZ_BAQD01000124.1"/>
</dbReference>
<dbReference type="Pfam" id="PF02219">
    <property type="entry name" value="MTHFR"/>
    <property type="match status" value="1"/>
</dbReference>